<gene>
    <name evidence="2" type="ORF">H9L14_04005</name>
</gene>
<evidence type="ECO:0000313" key="2">
    <source>
        <dbReference type="EMBL" id="QNP46364.1"/>
    </source>
</evidence>
<name>A0ABX6TAF4_9SPHN</name>
<dbReference type="RefSeq" id="WP_187709317.1">
    <property type="nucleotide sequence ID" value="NZ_CP060782.1"/>
</dbReference>
<sequence>MKYFGTVKSFDEKTGHGFIIPETGGEALRFAQGTGSWTHVAPPRAGQRLSYDVHHTNGMPNAVNLATI</sequence>
<feature type="domain" description="CSD" evidence="1">
    <location>
        <begin position="2"/>
        <end position="67"/>
    </location>
</feature>
<dbReference type="PROSITE" id="PS51857">
    <property type="entry name" value="CSD_2"/>
    <property type="match status" value="1"/>
</dbReference>
<evidence type="ECO:0000313" key="3">
    <source>
        <dbReference type="Proteomes" id="UP000516105"/>
    </source>
</evidence>
<proteinExistence type="predicted"/>
<reference evidence="2 3" key="1">
    <citation type="submission" date="2020-08" db="EMBL/GenBank/DDBJ databases">
        <title>Genome sequence of Sphingomonas sediminicola KACC 15039T.</title>
        <authorList>
            <person name="Hyun D.-W."/>
            <person name="Bae J.-W."/>
        </authorList>
    </citation>
    <scope>NUCLEOTIDE SEQUENCE [LARGE SCALE GENOMIC DNA]</scope>
    <source>
        <strain evidence="2 3">KACC 15039</strain>
    </source>
</reference>
<dbReference type="Pfam" id="PF00313">
    <property type="entry name" value="CSD"/>
    <property type="match status" value="1"/>
</dbReference>
<dbReference type="Proteomes" id="UP000516105">
    <property type="component" value="Chromosome"/>
</dbReference>
<accession>A0ABX6TAF4</accession>
<dbReference type="InterPro" id="IPR012340">
    <property type="entry name" value="NA-bd_OB-fold"/>
</dbReference>
<dbReference type="InterPro" id="IPR002059">
    <property type="entry name" value="CSP_DNA-bd"/>
</dbReference>
<organism evidence="2 3">
    <name type="scientific">Sphingomonas sediminicola</name>
    <dbReference type="NCBI Taxonomy" id="386874"/>
    <lineage>
        <taxon>Bacteria</taxon>
        <taxon>Pseudomonadati</taxon>
        <taxon>Pseudomonadota</taxon>
        <taxon>Alphaproteobacteria</taxon>
        <taxon>Sphingomonadales</taxon>
        <taxon>Sphingomonadaceae</taxon>
        <taxon>Sphingomonas</taxon>
    </lineage>
</organism>
<evidence type="ECO:0000259" key="1">
    <source>
        <dbReference type="PROSITE" id="PS51857"/>
    </source>
</evidence>
<dbReference type="SUPFAM" id="SSF50249">
    <property type="entry name" value="Nucleic acid-binding proteins"/>
    <property type="match status" value="1"/>
</dbReference>
<protein>
    <submittedName>
        <fullName evidence="2">Cold shock domain-containing protein</fullName>
    </submittedName>
</protein>
<dbReference type="Gene3D" id="2.40.50.140">
    <property type="entry name" value="Nucleic acid-binding proteins"/>
    <property type="match status" value="1"/>
</dbReference>
<keyword evidence="3" id="KW-1185">Reference proteome</keyword>
<dbReference type="EMBL" id="CP060782">
    <property type="protein sequence ID" value="QNP46364.1"/>
    <property type="molecule type" value="Genomic_DNA"/>
</dbReference>